<name>A0A560GKS6_9PROT</name>
<gene>
    <name evidence="9" type="ORF">FBZ90_1247</name>
</gene>
<feature type="domain" description="Glycoside hydrolase family 20 catalytic" evidence="7">
    <location>
        <begin position="174"/>
        <end position="482"/>
    </location>
</feature>
<evidence type="ECO:0000256" key="2">
    <source>
        <dbReference type="ARBA" id="ARBA00022801"/>
    </source>
</evidence>
<protein>
    <recommendedName>
        <fullName evidence="4">N-acetyl-beta-glucosaminidase</fullName>
    </recommendedName>
</protein>
<evidence type="ECO:0000313" key="10">
    <source>
        <dbReference type="Proteomes" id="UP000315751"/>
    </source>
</evidence>
<dbReference type="Pfam" id="PF00728">
    <property type="entry name" value="Glyco_hydro_20"/>
    <property type="match status" value="1"/>
</dbReference>
<evidence type="ECO:0000256" key="3">
    <source>
        <dbReference type="ARBA" id="ARBA00023295"/>
    </source>
</evidence>
<dbReference type="InterPro" id="IPR015882">
    <property type="entry name" value="HEX_bac_N"/>
</dbReference>
<dbReference type="GO" id="GO:0004563">
    <property type="term" value="F:beta-N-acetylhexosaminidase activity"/>
    <property type="evidence" value="ECO:0007669"/>
    <property type="project" value="InterPro"/>
</dbReference>
<evidence type="ECO:0000256" key="1">
    <source>
        <dbReference type="ARBA" id="ARBA00006285"/>
    </source>
</evidence>
<feature type="signal peptide" evidence="6">
    <location>
        <begin position="1"/>
        <end position="21"/>
    </location>
</feature>
<dbReference type="EMBL" id="VITR01000024">
    <property type="protein sequence ID" value="TWB34587.1"/>
    <property type="molecule type" value="Genomic_DNA"/>
</dbReference>
<dbReference type="InterPro" id="IPR015883">
    <property type="entry name" value="Glyco_hydro_20_cat"/>
</dbReference>
<reference evidence="9 10" key="1">
    <citation type="submission" date="2019-06" db="EMBL/GenBank/DDBJ databases">
        <title>Genomic Encyclopedia of Type Strains, Phase IV (KMG-V): Genome sequencing to study the core and pangenomes of soil and plant-associated prokaryotes.</title>
        <authorList>
            <person name="Whitman W."/>
        </authorList>
    </citation>
    <scope>NUCLEOTIDE SEQUENCE [LARGE SCALE GENOMIC DNA]</scope>
    <source>
        <strain evidence="9 10">BR 11622</strain>
    </source>
</reference>
<dbReference type="Proteomes" id="UP000315751">
    <property type="component" value="Unassembled WGS sequence"/>
</dbReference>
<evidence type="ECO:0000256" key="5">
    <source>
        <dbReference type="PIRSR" id="PIRSR625705-1"/>
    </source>
</evidence>
<keyword evidence="6" id="KW-0732">Signal</keyword>
<keyword evidence="2" id="KW-0378">Hydrolase</keyword>
<dbReference type="PANTHER" id="PTHR22600:SF21">
    <property type="entry name" value="BETA-HEXOSAMINIDASE A"/>
    <property type="match status" value="1"/>
</dbReference>
<feature type="domain" description="Beta-hexosaminidase bacterial type N-terminal" evidence="8">
    <location>
        <begin position="34"/>
        <end position="171"/>
    </location>
</feature>
<proteinExistence type="inferred from homology"/>
<dbReference type="InterPro" id="IPR017853">
    <property type="entry name" value="GH"/>
</dbReference>
<dbReference type="Gene3D" id="3.30.379.10">
    <property type="entry name" value="Chitobiase/beta-hexosaminidase domain 2-like"/>
    <property type="match status" value="1"/>
</dbReference>
<evidence type="ECO:0000259" key="7">
    <source>
        <dbReference type="Pfam" id="PF00728"/>
    </source>
</evidence>
<sequence>MRLSTLLVCGVAVLAAGLAQAQSVPAPAPGMPSPALMPLPASMTAGQGRLAVDGGFTVALAGPADPHLEAAARTLIQRLSAKTGQFLAGAPVMTGSAPGKGATLTLMVTGVSADIPAPKEDESYTLTVTPGGASITAATSIGINRGVATFAQLVANGPQGWAVPAVTIHDQPRFPWRGLLLDVSRHFMPIATVERTIDLMQAVKLNVLHWHLSDNQGFRVESKVFPRLHQLGSDGDFYTQDQVRQVIRYAADRGIRVVPEFDMPGHTTAWLVGYPDLASAPGPYAIERHWGVFDPALDPTRDSTYQFLDRLVGEMTALFPDPYFHIGGDEVNGEQWKASPAVQAYMKAHGLKDTAALQALFTTRVQAIVAAHGKHAIGWDEIMDGDMPKDVVVQSWRDAESLKKAALAGHAGILSAPYYLDLNWPAGRHYAADPLPENLPAGLESLILGGEACAWSERLSPENLDVRLWPRAAVVAEKLWSPRDMTRDVSAMYARLETVAQDLVSAGSRHEAARTLLLTRVAGPAGLEALLPLAQTVQPLQDYRRSARRPDAVQSTPLNRLVDAVPAESAEARAFSLAVDRFLANPKDVEARAAVLRPLMAWQQGNALLAPHVAATPLLAELAGPSAKLAALADAGIAAAEALHTGKPMFDRAGGEKAVADAADAGAELDFAILPTVTRLVKAAP</sequence>
<organism evidence="9 10">
    <name type="scientific">Nitrospirillum amazonense</name>
    <dbReference type="NCBI Taxonomy" id="28077"/>
    <lineage>
        <taxon>Bacteria</taxon>
        <taxon>Pseudomonadati</taxon>
        <taxon>Pseudomonadota</taxon>
        <taxon>Alphaproteobacteria</taxon>
        <taxon>Rhodospirillales</taxon>
        <taxon>Azospirillaceae</taxon>
        <taxon>Nitrospirillum</taxon>
    </lineage>
</organism>
<keyword evidence="10" id="KW-1185">Reference proteome</keyword>
<feature type="active site" description="Proton donor" evidence="5">
    <location>
        <position position="330"/>
    </location>
</feature>
<dbReference type="RefSeq" id="WP_145736353.1">
    <property type="nucleotide sequence ID" value="NZ_VITR01000024.1"/>
</dbReference>
<feature type="chain" id="PRO_5022176919" description="N-acetyl-beta-glucosaminidase" evidence="6">
    <location>
        <begin position="22"/>
        <end position="685"/>
    </location>
</feature>
<dbReference type="GO" id="GO:0005975">
    <property type="term" value="P:carbohydrate metabolic process"/>
    <property type="evidence" value="ECO:0007669"/>
    <property type="project" value="InterPro"/>
</dbReference>
<dbReference type="InterPro" id="IPR025705">
    <property type="entry name" value="Beta_hexosaminidase_sua/sub"/>
</dbReference>
<dbReference type="GO" id="GO:0016020">
    <property type="term" value="C:membrane"/>
    <property type="evidence" value="ECO:0007669"/>
    <property type="project" value="TreeGrafter"/>
</dbReference>
<evidence type="ECO:0000259" key="8">
    <source>
        <dbReference type="Pfam" id="PF02838"/>
    </source>
</evidence>
<dbReference type="Pfam" id="PF02838">
    <property type="entry name" value="Glyco_hydro_20b"/>
    <property type="match status" value="1"/>
</dbReference>
<evidence type="ECO:0000256" key="4">
    <source>
        <dbReference type="ARBA" id="ARBA00033000"/>
    </source>
</evidence>
<comment type="caution">
    <text evidence="9">The sequence shown here is derived from an EMBL/GenBank/DDBJ whole genome shotgun (WGS) entry which is preliminary data.</text>
</comment>
<dbReference type="AlphaFoldDB" id="A0A560GKS6"/>
<dbReference type="InterPro" id="IPR029018">
    <property type="entry name" value="Hex-like_dom2"/>
</dbReference>
<evidence type="ECO:0000313" key="9">
    <source>
        <dbReference type="EMBL" id="TWB34587.1"/>
    </source>
</evidence>
<dbReference type="SUPFAM" id="SSF51445">
    <property type="entry name" value="(Trans)glycosidases"/>
    <property type="match status" value="1"/>
</dbReference>
<dbReference type="Gene3D" id="3.20.20.80">
    <property type="entry name" value="Glycosidases"/>
    <property type="match status" value="1"/>
</dbReference>
<dbReference type="GO" id="GO:0005764">
    <property type="term" value="C:lysosome"/>
    <property type="evidence" value="ECO:0007669"/>
    <property type="project" value="TreeGrafter"/>
</dbReference>
<dbReference type="GO" id="GO:0030203">
    <property type="term" value="P:glycosaminoglycan metabolic process"/>
    <property type="evidence" value="ECO:0007669"/>
    <property type="project" value="TreeGrafter"/>
</dbReference>
<dbReference type="OrthoDB" id="9763537at2"/>
<dbReference type="PANTHER" id="PTHR22600">
    <property type="entry name" value="BETA-HEXOSAMINIDASE"/>
    <property type="match status" value="1"/>
</dbReference>
<dbReference type="GO" id="GO:0006689">
    <property type="term" value="P:ganglioside catabolic process"/>
    <property type="evidence" value="ECO:0007669"/>
    <property type="project" value="TreeGrafter"/>
</dbReference>
<accession>A0A560GKS6</accession>
<comment type="similarity">
    <text evidence="1">Belongs to the glycosyl hydrolase 20 family.</text>
</comment>
<dbReference type="PRINTS" id="PR00738">
    <property type="entry name" value="GLHYDRLASE20"/>
</dbReference>
<dbReference type="SUPFAM" id="SSF55545">
    <property type="entry name" value="beta-N-acetylhexosaminidase-like domain"/>
    <property type="match status" value="1"/>
</dbReference>
<evidence type="ECO:0000256" key="6">
    <source>
        <dbReference type="SAM" id="SignalP"/>
    </source>
</evidence>
<keyword evidence="3" id="KW-0326">Glycosidase</keyword>